<name>A0A6A6ENH8_9PEZI</name>
<feature type="non-terminal residue" evidence="1">
    <location>
        <position position="1"/>
    </location>
</feature>
<proteinExistence type="predicted"/>
<dbReference type="OrthoDB" id="3938585at2759"/>
<dbReference type="EMBL" id="ML994615">
    <property type="protein sequence ID" value="KAF2192831.1"/>
    <property type="molecule type" value="Genomic_DNA"/>
</dbReference>
<sequence>PFKALDNSKIKALLKQGVFIFEKHNQSKHGDIRIFNSRMVQEVKGLGTDSLYEKSRLVIQGYTDTDKDLILI</sequence>
<dbReference type="Proteomes" id="UP000800200">
    <property type="component" value="Unassembled WGS sequence"/>
</dbReference>
<evidence type="ECO:0000313" key="2">
    <source>
        <dbReference type="Proteomes" id="UP000800200"/>
    </source>
</evidence>
<keyword evidence="2" id="KW-1185">Reference proteome</keyword>
<protein>
    <submittedName>
        <fullName evidence="1">Uncharacterized protein</fullName>
    </submittedName>
</protein>
<dbReference type="AlphaFoldDB" id="A0A6A6ENH8"/>
<accession>A0A6A6ENH8</accession>
<reference evidence="1" key="1">
    <citation type="journal article" date="2020" name="Stud. Mycol.">
        <title>101 Dothideomycetes genomes: a test case for predicting lifestyles and emergence of pathogens.</title>
        <authorList>
            <person name="Haridas S."/>
            <person name="Albert R."/>
            <person name="Binder M."/>
            <person name="Bloem J."/>
            <person name="Labutti K."/>
            <person name="Salamov A."/>
            <person name="Andreopoulos B."/>
            <person name="Baker S."/>
            <person name="Barry K."/>
            <person name="Bills G."/>
            <person name="Bluhm B."/>
            <person name="Cannon C."/>
            <person name="Castanera R."/>
            <person name="Culley D."/>
            <person name="Daum C."/>
            <person name="Ezra D."/>
            <person name="Gonzalez J."/>
            <person name="Henrissat B."/>
            <person name="Kuo A."/>
            <person name="Liang C."/>
            <person name="Lipzen A."/>
            <person name="Lutzoni F."/>
            <person name="Magnuson J."/>
            <person name="Mondo S."/>
            <person name="Nolan M."/>
            <person name="Ohm R."/>
            <person name="Pangilinan J."/>
            <person name="Park H.-J."/>
            <person name="Ramirez L."/>
            <person name="Alfaro M."/>
            <person name="Sun H."/>
            <person name="Tritt A."/>
            <person name="Yoshinaga Y."/>
            <person name="Zwiers L.-H."/>
            <person name="Turgeon B."/>
            <person name="Goodwin S."/>
            <person name="Spatafora J."/>
            <person name="Crous P."/>
            <person name="Grigoriev I."/>
        </authorList>
    </citation>
    <scope>NUCLEOTIDE SEQUENCE</scope>
    <source>
        <strain evidence="1">CBS 207.26</strain>
    </source>
</reference>
<gene>
    <name evidence="1" type="ORF">K469DRAFT_553910</name>
</gene>
<organism evidence="1 2">
    <name type="scientific">Zopfia rhizophila CBS 207.26</name>
    <dbReference type="NCBI Taxonomy" id="1314779"/>
    <lineage>
        <taxon>Eukaryota</taxon>
        <taxon>Fungi</taxon>
        <taxon>Dikarya</taxon>
        <taxon>Ascomycota</taxon>
        <taxon>Pezizomycotina</taxon>
        <taxon>Dothideomycetes</taxon>
        <taxon>Dothideomycetes incertae sedis</taxon>
        <taxon>Zopfiaceae</taxon>
        <taxon>Zopfia</taxon>
    </lineage>
</organism>
<evidence type="ECO:0000313" key="1">
    <source>
        <dbReference type="EMBL" id="KAF2192831.1"/>
    </source>
</evidence>